<dbReference type="Gramene" id="EOY21023">
    <property type="protein sequence ID" value="EOY21023"/>
    <property type="gene ID" value="TCM_012335"/>
</dbReference>
<gene>
    <name evidence="2" type="ORF">TCM_012335</name>
</gene>
<name>A0A061FVA3_THECC</name>
<dbReference type="InParanoid" id="A0A061FVA3"/>
<evidence type="ECO:0000313" key="3">
    <source>
        <dbReference type="Proteomes" id="UP000026915"/>
    </source>
</evidence>
<accession>A0A061FVA3</accession>
<evidence type="ECO:0000313" key="2">
    <source>
        <dbReference type="EMBL" id="EOY21023.1"/>
    </source>
</evidence>
<dbReference type="EMBL" id="CM001881">
    <property type="protein sequence ID" value="EOY21023.1"/>
    <property type="molecule type" value="Genomic_DNA"/>
</dbReference>
<dbReference type="Proteomes" id="UP000026915">
    <property type="component" value="Chromosome 3"/>
</dbReference>
<feature type="region of interest" description="Disordered" evidence="1">
    <location>
        <begin position="80"/>
        <end position="101"/>
    </location>
</feature>
<organism evidence="2 3">
    <name type="scientific">Theobroma cacao</name>
    <name type="common">Cacao</name>
    <name type="synonym">Cocoa</name>
    <dbReference type="NCBI Taxonomy" id="3641"/>
    <lineage>
        <taxon>Eukaryota</taxon>
        <taxon>Viridiplantae</taxon>
        <taxon>Streptophyta</taxon>
        <taxon>Embryophyta</taxon>
        <taxon>Tracheophyta</taxon>
        <taxon>Spermatophyta</taxon>
        <taxon>Magnoliopsida</taxon>
        <taxon>eudicotyledons</taxon>
        <taxon>Gunneridae</taxon>
        <taxon>Pentapetalae</taxon>
        <taxon>rosids</taxon>
        <taxon>malvids</taxon>
        <taxon>Malvales</taxon>
        <taxon>Malvaceae</taxon>
        <taxon>Byttnerioideae</taxon>
        <taxon>Theobroma</taxon>
    </lineage>
</organism>
<evidence type="ECO:0000256" key="1">
    <source>
        <dbReference type="SAM" id="MobiDB-lite"/>
    </source>
</evidence>
<dbReference type="AlphaFoldDB" id="A0A061FVA3"/>
<dbReference type="HOGENOM" id="CLU_2296789_0_0_1"/>
<sequence>MTRRLEFFLLLHMERKDETVDSDLILDLNLLVTTRFEKSLKDDIAPNGIIKSIKPRTSSNRNFKVKLRVSQFKNDSKRSGGILNGHCSGGGFRGLPMKGAQ</sequence>
<proteinExistence type="predicted"/>
<keyword evidence="3" id="KW-1185">Reference proteome</keyword>
<reference evidence="2 3" key="1">
    <citation type="journal article" date="2013" name="Genome Biol.">
        <title>The genome sequence of the most widely cultivated cacao type and its use to identify candidate genes regulating pod color.</title>
        <authorList>
            <person name="Motamayor J.C."/>
            <person name="Mockaitis K."/>
            <person name="Schmutz J."/>
            <person name="Haiminen N."/>
            <person name="Iii D.L."/>
            <person name="Cornejo O."/>
            <person name="Findley S.D."/>
            <person name="Zheng P."/>
            <person name="Utro F."/>
            <person name="Royaert S."/>
            <person name="Saski C."/>
            <person name="Jenkins J."/>
            <person name="Podicheti R."/>
            <person name="Zhao M."/>
            <person name="Scheffler B.E."/>
            <person name="Stack J.C."/>
            <person name="Feltus F.A."/>
            <person name="Mustiga G.M."/>
            <person name="Amores F."/>
            <person name="Phillips W."/>
            <person name="Marelli J.P."/>
            <person name="May G.D."/>
            <person name="Shapiro H."/>
            <person name="Ma J."/>
            <person name="Bustamante C.D."/>
            <person name="Schnell R.J."/>
            <person name="Main D."/>
            <person name="Gilbert D."/>
            <person name="Parida L."/>
            <person name="Kuhn D.N."/>
        </authorList>
    </citation>
    <scope>NUCLEOTIDE SEQUENCE [LARGE SCALE GENOMIC DNA]</scope>
    <source>
        <strain evidence="3">cv. Matina 1-6</strain>
    </source>
</reference>
<protein>
    <submittedName>
        <fullName evidence="2">Uncharacterized protein</fullName>
    </submittedName>
</protein>